<evidence type="ECO:0000313" key="2">
    <source>
        <dbReference type="Proteomes" id="UP001153148"/>
    </source>
</evidence>
<keyword evidence="2" id="KW-1185">Reference proteome</keyword>
<proteinExistence type="predicted"/>
<gene>
    <name evidence="1" type="ORF">TPAB3V08_LOCUS6803</name>
</gene>
<feature type="non-terminal residue" evidence="1">
    <location>
        <position position="82"/>
    </location>
</feature>
<organism evidence="1 2">
    <name type="scientific">Timema podura</name>
    <name type="common">Walking stick</name>
    <dbReference type="NCBI Taxonomy" id="61482"/>
    <lineage>
        <taxon>Eukaryota</taxon>
        <taxon>Metazoa</taxon>
        <taxon>Ecdysozoa</taxon>
        <taxon>Arthropoda</taxon>
        <taxon>Hexapoda</taxon>
        <taxon>Insecta</taxon>
        <taxon>Pterygota</taxon>
        <taxon>Neoptera</taxon>
        <taxon>Polyneoptera</taxon>
        <taxon>Phasmatodea</taxon>
        <taxon>Timematodea</taxon>
        <taxon>Timematoidea</taxon>
        <taxon>Timematidae</taxon>
        <taxon>Timema</taxon>
    </lineage>
</organism>
<comment type="caution">
    <text evidence="1">The sequence shown here is derived from an EMBL/GenBank/DDBJ whole genome shotgun (WGS) entry which is preliminary data.</text>
</comment>
<dbReference type="Proteomes" id="UP001153148">
    <property type="component" value="Unassembled WGS sequence"/>
</dbReference>
<reference evidence="1" key="1">
    <citation type="submission" date="2021-03" db="EMBL/GenBank/DDBJ databases">
        <authorList>
            <person name="Tran Van P."/>
        </authorList>
    </citation>
    <scope>NUCLEOTIDE SEQUENCE</scope>
</reference>
<dbReference type="EMBL" id="CAJPIN010010670">
    <property type="protein sequence ID" value="CAG2059844.1"/>
    <property type="molecule type" value="Genomic_DNA"/>
</dbReference>
<name>A0ABN7NVR2_TIMPD</name>
<evidence type="ECO:0000313" key="1">
    <source>
        <dbReference type="EMBL" id="CAG2059844.1"/>
    </source>
</evidence>
<accession>A0ABN7NVR2</accession>
<protein>
    <submittedName>
        <fullName evidence="1">Uncharacterized protein</fullName>
    </submittedName>
</protein>
<sequence>MVVAAAIHLRYFLNSHDLVTYSFSLKLAMQLQRCIAVMHDSTLVGDFKDTINYEAQRFQASDVEMKSTWDGFLPIKEQIKVI</sequence>